<feature type="domain" description="AAA+ ATPase" evidence="2">
    <location>
        <begin position="105"/>
        <end position="250"/>
    </location>
</feature>
<keyword evidence="1" id="KW-0472">Membrane</keyword>
<dbReference type="RefSeq" id="WP_308208346.1">
    <property type="nucleotide sequence ID" value="NZ_CAJSLV010000092.1"/>
</dbReference>
<feature type="transmembrane region" description="Helical" evidence="1">
    <location>
        <begin position="7"/>
        <end position="25"/>
    </location>
</feature>
<dbReference type="InterPro" id="IPR027417">
    <property type="entry name" value="P-loop_NTPase"/>
</dbReference>
<dbReference type="SUPFAM" id="SSF52540">
    <property type="entry name" value="P-loop containing nucleoside triphosphate hydrolases"/>
    <property type="match status" value="1"/>
</dbReference>
<comment type="caution">
    <text evidence="3">The sequence shown here is derived from an EMBL/GenBank/DDBJ whole genome shotgun (WGS) entry which is preliminary data.</text>
</comment>
<dbReference type="NCBIfam" id="NF040586">
    <property type="entry name" value="FxSxx_TPR"/>
    <property type="match status" value="1"/>
</dbReference>
<dbReference type="PANTHER" id="PTHR46082">
    <property type="entry name" value="ATP/GTP-BINDING PROTEIN-RELATED"/>
    <property type="match status" value="1"/>
</dbReference>
<dbReference type="SMART" id="SM00382">
    <property type="entry name" value="AAA"/>
    <property type="match status" value="1"/>
</dbReference>
<keyword evidence="1" id="KW-0812">Transmembrane</keyword>
<reference evidence="3" key="1">
    <citation type="submission" date="2021-05" db="EMBL/GenBank/DDBJ databases">
        <authorList>
            <person name="Arsene-Ploetze F."/>
        </authorList>
    </citation>
    <scope>NUCLEOTIDE SEQUENCE</scope>
    <source>
        <strain evidence="3">DSM 42138</strain>
    </source>
</reference>
<dbReference type="Gene3D" id="1.25.40.10">
    <property type="entry name" value="Tetratricopeptide repeat domain"/>
    <property type="match status" value="2"/>
</dbReference>
<accession>A0A9W4DYV3</accession>
<sequence>MSHGTRWTLAVAGSVAAFAIFWPVLDWAGLNEAVVLACAPTAGATVLTVGGWYASREQPAMAPGSPSTGATSSLVLGALPRRPLAFQQRHAASRALREAASPGRVAVVCAVTGARGVGKTQLAAAFARECVKAQWRAVVWIVAERPGQIVSGLADLAHEAGVRAPLQNAELAAAAARRWLEALHEPSLLVFDNAADPDETARWLPRTGRTTVIVTSTLRSFSLLGTPVELDVFTEREAVDFLMERSGRDDSQGAAQVARILDLLPLALAQAAFVIRAQGLTFADYEERFVRNPASDALPRVPGGHYPQGAATALLLAVGDVERSTEAGHARAIVDLMALLAPTGVGRGVLHSVAPGDTAGMDRTLGSLTDASLAFFAADGATVLMHRLVQRVLRDRLAGEGRLAEAVAQAAGVLRGLCEDPGEPARRELAPHVNSLWVWAQPLGNAVLAGLLDLRRHAVRQLGAAGELASARALGEEVLDDHLRLLDADDTAVVSARGTLSSVYITASYPQMSVPLIEDNLDVCRRSAGPEADETLEMTNTLGYHLEAAGRLDDAVGTHTVNLDDCLRVLGPDSPVTLRTQINLASCYRAQGRHSEALALFEKTAADNLRVEGPEHLSTLNAFGELARMYERVGRYAESLALHNDNLAGYRSLLGTDHDIYFWWQPFRSLALQGVGRHAEALDLLTTLLSASRERLGLSHPDTLRVQVFLARAYASAGRYSASRSLLAQTIADRARVIGPDHPCTLNARRNLGCVCLKAGSRARATRLLESVVRDYDRVLGPEHPYTRTAKQNLLAARSGRRFAGRT</sequence>
<dbReference type="AlphaFoldDB" id="A0A9W4DYV3"/>
<evidence type="ECO:0000313" key="4">
    <source>
        <dbReference type="Proteomes" id="UP001152519"/>
    </source>
</evidence>
<keyword evidence="1" id="KW-1133">Transmembrane helix</keyword>
<dbReference type="InterPro" id="IPR011990">
    <property type="entry name" value="TPR-like_helical_dom_sf"/>
</dbReference>
<organism evidence="3 4">
    <name type="scientific">Actinacidiphila cocklensis</name>
    <dbReference type="NCBI Taxonomy" id="887465"/>
    <lineage>
        <taxon>Bacteria</taxon>
        <taxon>Bacillati</taxon>
        <taxon>Actinomycetota</taxon>
        <taxon>Actinomycetes</taxon>
        <taxon>Kitasatosporales</taxon>
        <taxon>Streptomycetaceae</taxon>
        <taxon>Actinacidiphila</taxon>
    </lineage>
</organism>
<keyword evidence="4" id="KW-1185">Reference proteome</keyword>
<dbReference type="EMBL" id="CAJSLV010000092">
    <property type="protein sequence ID" value="CAG6397906.1"/>
    <property type="molecule type" value="Genomic_DNA"/>
</dbReference>
<dbReference type="SUPFAM" id="SSF48452">
    <property type="entry name" value="TPR-like"/>
    <property type="match status" value="2"/>
</dbReference>
<gene>
    <name evidence="3" type="ORF">SCOCK_60239</name>
</gene>
<evidence type="ECO:0000256" key="1">
    <source>
        <dbReference type="SAM" id="Phobius"/>
    </source>
</evidence>
<proteinExistence type="predicted"/>
<dbReference type="Pfam" id="PF13424">
    <property type="entry name" value="TPR_12"/>
    <property type="match status" value="2"/>
</dbReference>
<evidence type="ECO:0000313" key="3">
    <source>
        <dbReference type="EMBL" id="CAG6397906.1"/>
    </source>
</evidence>
<name>A0A9W4DYV3_9ACTN</name>
<dbReference type="PANTHER" id="PTHR46082:SF6">
    <property type="entry name" value="AAA+ ATPASE DOMAIN-CONTAINING PROTEIN-RELATED"/>
    <property type="match status" value="1"/>
</dbReference>
<dbReference type="Pfam" id="PF13374">
    <property type="entry name" value="TPR_10"/>
    <property type="match status" value="2"/>
</dbReference>
<dbReference type="Proteomes" id="UP001152519">
    <property type="component" value="Unassembled WGS sequence"/>
</dbReference>
<protein>
    <submittedName>
        <fullName evidence="3">KaiC/GvpD/RAD55 family RecA-like ATPase</fullName>
    </submittedName>
</protein>
<dbReference type="InterPro" id="IPR003593">
    <property type="entry name" value="AAA+_ATPase"/>
</dbReference>
<dbReference type="Gene3D" id="3.40.50.300">
    <property type="entry name" value="P-loop containing nucleotide triphosphate hydrolases"/>
    <property type="match status" value="1"/>
</dbReference>
<dbReference type="InterPro" id="IPR053137">
    <property type="entry name" value="NLR-like"/>
</dbReference>
<evidence type="ECO:0000259" key="2">
    <source>
        <dbReference type="SMART" id="SM00382"/>
    </source>
</evidence>